<evidence type="ECO:0000313" key="2">
    <source>
        <dbReference type="Proteomes" id="UP000479000"/>
    </source>
</evidence>
<evidence type="ECO:0000313" key="1">
    <source>
        <dbReference type="EMBL" id="CAB0017963.1"/>
    </source>
</evidence>
<accession>A0A6H5HNU7</accession>
<feature type="non-terminal residue" evidence="1">
    <location>
        <position position="75"/>
    </location>
</feature>
<proteinExistence type="predicted"/>
<name>A0A6H5HNU7_9HEMI</name>
<protein>
    <submittedName>
        <fullName evidence="1">Uncharacterized protein</fullName>
    </submittedName>
</protein>
<organism evidence="1 2">
    <name type="scientific">Nesidiocoris tenuis</name>
    <dbReference type="NCBI Taxonomy" id="355587"/>
    <lineage>
        <taxon>Eukaryota</taxon>
        <taxon>Metazoa</taxon>
        <taxon>Ecdysozoa</taxon>
        <taxon>Arthropoda</taxon>
        <taxon>Hexapoda</taxon>
        <taxon>Insecta</taxon>
        <taxon>Pterygota</taxon>
        <taxon>Neoptera</taxon>
        <taxon>Paraneoptera</taxon>
        <taxon>Hemiptera</taxon>
        <taxon>Heteroptera</taxon>
        <taxon>Panheteroptera</taxon>
        <taxon>Cimicomorpha</taxon>
        <taxon>Miridae</taxon>
        <taxon>Dicyphina</taxon>
        <taxon>Nesidiocoris</taxon>
    </lineage>
</organism>
<keyword evidence="2" id="KW-1185">Reference proteome</keyword>
<feature type="non-terminal residue" evidence="1">
    <location>
        <position position="1"/>
    </location>
</feature>
<sequence>MVFTDIFVSVGEKKLSNVTRHPLENGDCQLRRDKFVFSALSGVEHFRTAAVRIREWTARNFFIWSSLPPLLIQSN</sequence>
<dbReference type="Proteomes" id="UP000479000">
    <property type="component" value="Unassembled WGS sequence"/>
</dbReference>
<dbReference type="AlphaFoldDB" id="A0A6H5HNU7"/>
<gene>
    <name evidence="1" type="ORF">NTEN_LOCUS21872</name>
</gene>
<dbReference type="EMBL" id="CADCXU010032118">
    <property type="protein sequence ID" value="CAB0017963.1"/>
    <property type="molecule type" value="Genomic_DNA"/>
</dbReference>
<reference evidence="1 2" key="1">
    <citation type="submission" date="2020-02" db="EMBL/GenBank/DDBJ databases">
        <authorList>
            <person name="Ferguson B K."/>
        </authorList>
    </citation>
    <scope>NUCLEOTIDE SEQUENCE [LARGE SCALE GENOMIC DNA]</scope>
</reference>